<comment type="caution">
    <text evidence="3">The sequence shown here is derived from an EMBL/GenBank/DDBJ whole genome shotgun (WGS) entry which is preliminary data.</text>
</comment>
<dbReference type="Pfam" id="PF02470">
    <property type="entry name" value="MlaD"/>
    <property type="match status" value="1"/>
</dbReference>
<protein>
    <submittedName>
        <fullName evidence="3">Phospholipid/cholesterol/gamma-HCH transport system substrate-binding protein</fullName>
    </submittedName>
</protein>
<dbReference type="InterPro" id="IPR003399">
    <property type="entry name" value="Mce/MlaD"/>
</dbReference>
<sequence>MMETRANYVLIGAFTLLGFVGLLAFFLWFARVELNRQFAYYDVEFPTVSGLSDASEVRFSGLPVGKVVDVRLSPERTGRIRVRIEVSAETPVRTSSVATIESQGVTGVSYVGLSSGDPADPLLDDVAGDGVPFIESGRSVLQTLSEDAPAIVEEALVAARQLTGLLGPENQGRISSILENLDRSSADLGQALDSFSKVTDTVASSTEQIAAFATRLEDISAAATTALETADGTLREVTELARRAGTTLDAGDAALDSGRATLDSANLFIREQLPPVLEDVTLTTAALREEIAALGTDARAMMTEFRMTGTLANTRLTEARQTLQATDDMLAVMTDSLASLDRAADQLDSFIATDATPLVADARALIANADRVVASAATLAENELPTILEDIRTAAATAARTVETVGADLSTAAGRADAISADASSALASVTDTFTRANATLDRLNTTLETGDQALAAADRAFASADRVLREEIGQMTASLRDTLARLDTAIDQVSADVPVIAGQIRETAERANSAFGEIERTATSLGPPLRSFAGEGLPQYARLARETRDLVDRLDRLIRQIDRNPARFLLGGEDPVYRR</sequence>
<evidence type="ECO:0000256" key="1">
    <source>
        <dbReference type="SAM" id="Phobius"/>
    </source>
</evidence>
<proteinExistence type="predicted"/>
<keyword evidence="1" id="KW-1133">Transmembrane helix</keyword>
<name>A0A4R1Z0T5_9RHOB</name>
<dbReference type="EMBL" id="SLVM01000003">
    <property type="protein sequence ID" value="TCM87137.1"/>
    <property type="molecule type" value="Genomic_DNA"/>
</dbReference>
<dbReference type="OrthoDB" id="9808689at2"/>
<keyword evidence="1" id="KW-0472">Membrane</keyword>
<dbReference type="PANTHER" id="PTHR36698:SF2">
    <property type="entry name" value="MCE_MLAD DOMAIN-CONTAINING PROTEIN"/>
    <property type="match status" value="1"/>
</dbReference>
<evidence type="ECO:0000313" key="4">
    <source>
        <dbReference type="Proteomes" id="UP000295277"/>
    </source>
</evidence>
<feature type="transmembrane region" description="Helical" evidence="1">
    <location>
        <begin position="7"/>
        <end position="30"/>
    </location>
</feature>
<evidence type="ECO:0000313" key="3">
    <source>
        <dbReference type="EMBL" id="TCM87137.1"/>
    </source>
</evidence>
<dbReference type="AlphaFoldDB" id="A0A4R1Z0T5"/>
<accession>A0A4R1Z0T5</accession>
<reference evidence="3 4" key="1">
    <citation type="submission" date="2019-03" db="EMBL/GenBank/DDBJ databases">
        <title>Genomic Encyclopedia of Type Strains, Phase IV (KMG-IV): sequencing the most valuable type-strain genomes for metagenomic binning, comparative biology and taxonomic classification.</title>
        <authorList>
            <person name="Goeker M."/>
        </authorList>
    </citation>
    <scope>NUCLEOTIDE SEQUENCE [LARGE SCALE GENOMIC DNA]</scope>
    <source>
        <strain evidence="3 4">DSM 21153</strain>
    </source>
</reference>
<feature type="domain" description="Mce/MlaD" evidence="2">
    <location>
        <begin position="40"/>
        <end position="116"/>
    </location>
</feature>
<gene>
    <name evidence="3" type="ORF">EV216_103215</name>
</gene>
<organism evidence="3 4">
    <name type="scientific">Rhodovulum steppense</name>
    <dbReference type="NCBI Taxonomy" id="540251"/>
    <lineage>
        <taxon>Bacteria</taxon>
        <taxon>Pseudomonadati</taxon>
        <taxon>Pseudomonadota</taxon>
        <taxon>Alphaproteobacteria</taxon>
        <taxon>Rhodobacterales</taxon>
        <taxon>Paracoccaceae</taxon>
        <taxon>Rhodovulum</taxon>
    </lineage>
</organism>
<evidence type="ECO:0000259" key="2">
    <source>
        <dbReference type="Pfam" id="PF02470"/>
    </source>
</evidence>
<dbReference type="PANTHER" id="PTHR36698">
    <property type="entry name" value="BLL5892 PROTEIN"/>
    <property type="match status" value="1"/>
</dbReference>
<dbReference type="Proteomes" id="UP000295277">
    <property type="component" value="Unassembled WGS sequence"/>
</dbReference>
<keyword evidence="4" id="KW-1185">Reference proteome</keyword>
<keyword evidence="1" id="KW-0812">Transmembrane</keyword>